<keyword evidence="2" id="KW-1185">Reference proteome</keyword>
<evidence type="ECO:0000313" key="3">
    <source>
        <dbReference type="RefSeq" id="XP_065645878.1"/>
    </source>
</evidence>
<protein>
    <submittedName>
        <fullName evidence="3">Uncharacterized protein LOC136076345</fullName>
    </submittedName>
</protein>
<evidence type="ECO:0000256" key="1">
    <source>
        <dbReference type="SAM" id="Phobius"/>
    </source>
</evidence>
<accession>A0ABM4BAH2</accession>
<dbReference type="PANTHER" id="PTHR46409">
    <property type="entry name" value="HTH PSQ-TYPE DOMAIN-CONTAINING PROTEIN"/>
    <property type="match status" value="1"/>
</dbReference>
<feature type="transmembrane region" description="Helical" evidence="1">
    <location>
        <begin position="12"/>
        <end position="29"/>
    </location>
</feature>
<dbReference type="RefSeq" id="XP_065645878.1">
    <property type="nucleotide sequence ID" value="XM_065789806.1"/>
</dbReference>
<keyword evidence="1" id="KW-0472">Membrane</keyword>
<gene>
    <name evidence="3" type="primary">LOC136076345</name>
</gene>
<proteinExistence type="predicted"/>
<reference evidence="2" key="1">
    <citation type="submission" date="2025-05" db="UniProtKB">
        <authorList>
            <consortium name="RefSeq"/>
        </authorList>
    </citation>
    <scope>NUCLEOTIDE SEQUENCE [LARGE SCALE GENOMIC DNA]</scope>
</reference>
<organism evidence="2 3">
    <name type="scientific">Hydra vulgaris</name>
    <name type="common">Hydra</name>
    <name type="synonym">Hydra attenuata</name>
    <dbReference type="NCBI Taxonomy" id="6087"/>
    <lineage>
        <taxon>Eukaryota</taxon>
        <taxon>Metazoa</taxon>
        <taxon>Cnidaria</taxon>
        <taxon>Hydrozoa</taxon>
        <taxon>Hydroidolina</taxon>
        <taxon>Anthoathecata</taxon>
        <taxon>Aplanulata</taxon>
        <taxon>Hydridae</taxon>
        <taxon>Hydra</taxon>
    </lineage>
</organism>
<keyword evidence="1" id="KW-0812">Transmembrane</keyword>
<evidence type="ECO:0000313" key="2">
    <source>
        <dbReference type="Proteomes" id="UP001652625"/>
    </source>
</evidence>
<dbReference type="PANTHER" id="PTHR46409:SF1">
    <property type="entry name" value="HTH PSQ-TYPE DOMAIN-CONTAINING PROTEIN"/>
    <property type="match status" value="1"/>
</dbReference>
<sequence length="216" mass="25238">MQAWVRRGQPKNLELIVKFLVLVYFPVWFQIKVKHRWIEGPRHILNQLTQLKLQDENTQMIIEKYVRSSAWNSHFKILLQTLLCSENKIESEFAVNNILENRKNLEMGNLASRTCKLPYLNFDATILTELITWQEAYEPILTSQMNISELEMIVDCPMVVPYFPVHTQGVKRAVKEVTAASETVFGFERQDGFIRARAESRAIIPRFNSKQDLILV</sequence>
<dbReference type="GeneID" id="136076345"/>
<reference evidence="3" key="2">
    <citation type="submission" date="2025-08" db="UniProtKB">
        <authorList>
            <consortium name="RefSeq"/>
        </authorList>
    </citation>
    <scope>IDENTIFICATION</scope>
</reference>
<name>A0ABM4BAH2_HYDVU</name>
<dbReference type="Proteomes" id="UP001652625">
    <property type="component" value="Chromosome 02"/>
</dbReference>
<keyword evidence="1" id="KW-1133">Transmembrane helix</keyword>